<dbReference type="EMBL" id="UINC01120644">
    <property type="protein sequence ID" value="SVC95257.1"/>
    <property type="molecule type" value="Genomic_DNA"/>
</dbReference>
<dbReference type="AlphaFoldDB" id="A0A382RDM6"/>
<protein>
    <submittedName>
        <fullName evidence="1">Uncharacterized protein</fullName>
    </submittedName>
</protein>
<reference evidence="1" key="1">
    <citation type="submission" date="2018-05" db="EMBL/GenBank/DDBJ databases">
        <authorList>
            <person name="Lanie J.A."/>
            <person name="Ng W.-L."/>
            <person name="Kazmierczak K.M."/>
            <person name="Andrzejewski T.M."/>
            <person name="Davidsen T.M."/>
            <person name="Wayne K.J."/>
            <person name="Tettelin H."/>
            <person name="Glass J.I."/>
            <person name="Rusch D."/>
            <person name="Podicherti R."/>
            <person name="Tsui H.-C.T."/>
            <person name="Winkler M.E."/>
        </authorList>
    </citation>
    <scope>NUCLEOTIDE SEQUENCE</scope>
</reference>
<feature type="non-terminal residue" evidence="1">
    <location>
        <position position="1"/>
    </location>
</feature>
<proteinExistence type="predicted"/>
<organism evidence="1">
    <name type="scientific">marine metagenome</name>
    <dbReference type="NCBI Taxonomy" id="408172"/>
    <lineage>
        <taxon>unclassified sequences</taxon>
        <taxon>metagenomes</taxon>
        <taxon>ecological metagenomes</taxon>
    </lineage>
</organism>
<gene>
    <name evidence="1" type="ORF">METZ01_LOCUS348111</name>
</gene>
<feature type="non-terminal residue" evidence="1">
    <location>
        <position position="316"/>
    </location>
</feature>
<evidence type="ECO:0000313" key="1">
    <source>
        <dbReference type="EMBL" id="SVC95257.1"/>
    </source>
</evidence>
<name>A0A382RDM6_9ZZZZ</name>
<accession>A0A382RDM6</accession>
<sequence>GIGESSSSQGEHADHGWTPHFPLRRGVVFAVGGSERVRGHGLDHLCPSDLRRFRGRLPEGGQTQQQGIARKNEAAGAIACGRRGPLPAAWADRPVAHRGKGQCSGKRFQNDSTLGSLLQGSRMGGDALGDRLSSILSDPLRVEQRHQLNRRPGRSGDRLHRDCGHDLRSHGLRLGECDHFRLPAHKLGAGDGGVDGGLRGPAGRMFSFPVVQRPSGGSIHGGYGFVGNRRAGGCHCIDDPPAPHFNHRGRHLRDGGRVGHPSGRLLQAHGQSDFPNVAHSSSLRAEGVEGNQGGNPLLDSFPPFRHCGFGDLETKV</sequence>